<gene>
    <name evidence="8" type="ORF">Micbo1qcDRAFT_175195</name>
</gene>
<proteinExistence type="inferred from homology"/>
<reference evidence="9" key="1">
    <citation type="submission" date="2016-02" db="EMBL/GenBank/DDBJ databases">
        <title>Draft genome sequence of Microdochium bolleyi, a fungal endophyte of beachgrass.</title>
        <authorList>
            <consortium name="DOE Joint Genome Institute"/>
            <person name="David A.S."/>
            <person name="May G."/>
            <person name="Haridas S."/>
            <person name="Lim J."/>
            <person name="Wang M."/>
            <person name="Labutti K."/>
            <person name="Lipzen A."/>
            <person name="Barry K."/>
            <person name="Grigoriev I.V."/>
        </authorList>
    </citation>
    <scope>NUCLEOTIDE SEQUENCE [LARGE SCALE GENOMIC DNA]</scope>
    <source>
        <strain evidence="9">J235TASD1</strain>
    </source>
</reference>
<feature type="transmembrane region" description="Helical" evidence="7">
    <location>
        <begin position="129"/>
        <end position="148"/>
    </location>
</feature>
<dbReference type="GO" id="GO:0006857">
    <property type="term" value="P:oligopeptide transport"/>
    <property type="evidence" value="ECO:0007669"/>
    <property type="project" value="InterPro"/>
</dbReference>
<dbReference type="EMBL" id="KQ964249">
    <property type="protein sequence ID" value="KXJ92219.1"/>
    <property type="molecule type" value="Genomic_DNA"/>
</dbReference>
<feature type="transmembrane region" description="Helical" evidence="7">
    <location>
        <begin position="215"/>
        <end position="233"/>
    </location>
</feature>
<feature type="transmembrane region" description="Helical" evidence="7">
    <location>
        <begin position="154"/>
        <end position="173"/>
    </location>
</feature>
<sequence>MAEATEDKTAICVSVDKSSNALADTPDGSEPNRSERDTLPLVSDKMPMSGWLVCIVETAERFSYYGTAGPLQNYMQNPYGSSLRPGALGLGQANASSIWYGFNFYMFVTPLAGSIIADSWLGRYRTICWAVGIQLCGLLVIFLTSLPVSLENGAGLGGLVAALILIGAGSGAIKSNVGPLILEQYTEKKQKVMTLKDGTRVIVDPQVTISNMYMIFYNLLCIGCLSGIPATYLELRVGFWATFLLTFSAFWVSVAGLAFGRKKYVRAKPEPVLKKAIKVLWIAATHKFNMDAAKPSTRQESNTFPSHIVTWDDHFVDELKRGLYACRVFIPLPIAWLCYLQSMNNLVSQAGTMETHGLPNDILYNFTLLLDILLIQTLRAYVYPQLRRWRINVGPIRRITAGFAAGVVATAWAAVVQQMVYSAGPCYDRPLACAASEGGTVPNRVHVMLQFPSYFFFALSESLFSVTAAEYAYTKAPTSMKSVISALNLLTVAVASALGIAVSRAAVDPGLVHMYASLAVVYFVTTCLFWVFCRKYDSLEEELFKLDVKE</sequence>
<comment type="similarity">
    <text evidence="2">Belongs to the major facilitator superfamily. Proton-dependent oligopeptide transporter (POT/PTR) (TC 2.A.17) family.</text>
</comment>
<feature type="transmembrane region" description="Helical" evidence="7">
    <location>
        <begin position="485"/>
        <end position="506"/>
    </location>
</feature>
<keyword evidence="3 7" id="KW-0812">Transmembrane</keyword>
<accession>A0A136J559</accession>
<dbReference type="InterPro" id="IPR018456">
    <property type="entry name" value="PTR2_symporter_CS"/>
</dbReference>
<dbReference type="OrthoDB" id="8904098at2759"/>
<evidence type="ECO:0000256" key="3">
    <source>
        <dbReference type="ARBA" id="ARBA00022692"/>
    </source>
</evidence>
<feature type="transmembrane region" description="Helical" evidence="7">
    <location>
        <begin position="512"/>
        <end position="533"/>
    </location>
</feature>
<keyword evidence="5 7" id="KW-0472">Membrane</keyword>
<dbReference type="Pfam" id="PF00854">
    <property type="entry name" value="PTR2"/>
    <property type="match status" value="1"/>
</dbReference>
<protein>
    <submittedName>
        <fullName evidence="8">Di/tri peptide transporter 2</fullName>
    </submittedName>
</protein>
<dbReference type="InterPro" id="IPR000109">
    <property type="entry name" value="POT_fam"/>
</dbReference>
<dbReference type="FunCoup" id="A0A136J559">
    <property type="interactions" value="1069"/>
</dbReference>
<dbReference type="PANTHER" id="PTHR11654">
    <property type="entry name" value="OLIGOPEPTIDE TRANSPORTER-RELATED"/>
    <property type="match status" value="1"/>
</dbReference>
<evidence type="ECO:0000256" key="1">
    <source>
        <dbReference type="ARBA" id="ARBA00004141"/>
    </source>
</evidence>
<evidence type="ECO:0000256" key="4">
    <source>
        <dbReference type="ARBA" id="ARBA00022989"/>
    </source>
</evidence>
<keyword evidence="4 7" id="KW-1133">Transmembrane helix</keyword>
<feature type="transmembrane region" description="Helical" evidence="7">
    <location>
        <begin position="98"/>
        <end position="117"/>
    </location>
</feature>
<feature type="transmembrane region" description="Helical" evidence="7">
    <location>
        <begin position="239"/>
        <end position="259"/>
    </location>
</feature>
<evidence type="ECO:0000256" key="7">
    <source>
        <dbReference type="SAM" id="Phobius"/>
    </source>
</evidence>
<dbReference type="AlphaFoldDB" id="A0A136J559"/>
<organism evidence="8 9">
    <name type="scientific">Microdochium bolleyi</name>
    <dbReference type="NCBI Taxonomy" id="196109"/>
    <lineage>
        <taxon>Eukaryota</taxon>
        <taxon>Fungi</taxon>
        <taxon>Dikarya</taxon>
        <taxon>Ascomycota</taxon>
        <taxon>Pezizomycotina</taxon>
        <taxon>Sordariomycetes</taxon>
        <taxon>Xylariomycetidae</taxon>
        <taxon>Xylariales</taxon>
        <taxon>Microdochiaceae</taxon>
        <taxon>Microdochium</taxon>
    </lineage>
</organism>
<evidence type="ECO:0000313" key="8">
    <source>
        <dbReference type="EMBL" id="KXJ92219.1"/>
    </source>
</evidence>
<feature type="transmembrane region" description="Helical" evidence="7">
    <location>
        <begin position="454"/>
        <end position="473"/>
    </location>
</feature>
<keyword evidence="9" id="KW-1185">Reference proteome</keyword>
<feature type="region of interest" description="Disordered" evidence="6">
    <location>
        <begin position="19"/>
        <end position="39"/>
    </location>
</feature>
<dbReference type="InParanoid" id="A0A136J559"/>
<name>A0A136J559_9PEZI</name>
<dbReference type="PROSITE" id="PS01022">
    <property type="entry name" value="PTR2_1"/>
    <property type="match status" value="1"/>
</dbReference>
<dbReference type="Gene3D" id="1.20.1250.20">
    <property type="entry name" value="MFS general substrate transporter like domains"/>
    <property type="match status" value="1"/>
</dbReference>
<dbReference type="SUPFAM" id="SSF103473">
    <property type="entry name" value="MFS general substrate transporter"/>
    <property type="match status" value="1"/>
</dbReference>
<dbReference type="Proteomes" id="UP000070501">
    <property type="component" value="Unassembled WGS sequence"/>
</dbReference>
<dbReference type="GO" id="GO:0016020">
    <property type="term" value="C:membrane"/>
    <property type="evidence" value="ECO:0007669"/>
    <property type="project" value="UniProtKB-SubCell"/>
</dbReference>
<evidence type="ECO:0000256" key="6">
    <source>
        <dbReference type="SAM" id="MobiDB-lite"/>
    </source>
</evidence>
<comment type="subcellular location">
    <subcellularLocation>
        <location evidence="1">Membrane</location>
        <topology evidence="1">Multi-pass membrane protein</topology>
    </subcellularLocation>
</comment>
<evidence type="ECO:0000313" key="9">
    <source>
        <dbReference type="Proteomes" id="UP000070501"/>
    </source>
</evidence>
<dbReference type="GO" id="GO:0022857">
    <property type="term" value="F:transmembrane transporter activity"/>
    <property type="evidence" value="ECO:0007669"/>
    <property type="project" value="InterPro"/>
</dbReference>
<evidence type="ECO:0000256" key="5">
    <source>
        <dbReference type="ARBA" id="ARBA00023136"/>
    </source>
</evidence>
<dbReference type="InterPro" id="IPR036259">
    <property type="entry name" value="MFS_trans_sf"/>
</dbReference>
<feature type="transmembrane region" description="Helical" evidence="7">
    <location>
        <begin position="403"/>
        <end position="421"/>
    </location>
</feature>
<evidence type="ECO:0000256" key="2">
    <source>
        <dbReference type="ARBA" id="ARBA00005982"/>
    </source>
</evidence>